<evidence type="ECO:0000256" key="1">
    <source>
        <dbReference type="ARBA" id="ARBA00004651"/>
    </source>
</evidence>
<comment type="caution">
    <text evidence="20">The sequence shown here is derived from an EMBL/GenBank/DDBJ whole genome shotgun (WGS) entry which is preliminary data.</text>
</comment>
<keyword evidence="11 17" id="KW-0675">Receptor</keyword>
<organism evidence="20 21">
    <name type="scientific">Aldrovandia affinis</name>
    <dbReference type="NCBI Taxonomy" id="143900"/>
    <lineage>
        <taxon>Eukaryota</taxon>
        <taxon>Metazoa</taxon>
        <taxon>Chordata</taxon>
        <taxon>Craniata</taxon>
        <taxon>Vertebrata</taxon>
        <taxon>Euteleostomi</taxon>
        <taxon>Actinopterygii</taxon>
        <taxon>Neopterygii</taxon>
        <taxon>Teleostei</taxon>
        <taxon>Notacanthiformes</taxon>
        <taxon>Halosauridae</taxon>
        <taxon>Aldrovandia</taxon>
    </lineage>
</organism>
<evidence type="ECO:0000256" key="16">
    <source>
        <dbReference type="ARBA" id="ARBA00034130"/>
    </source>
</evidence>
<keyword evidence="7 18" id="KW-1133">Transmembrane helix</keyword>
<reference evidence="20" key="1">
    <citation type="journal article" date="2023" name="Science">
        <title>Genome structures resolve the early diversification of teleost fishes.</title>
        <authorList>
            <person name="Parey E."/>
            <person name="Louis A."/>
            <person name="Montfort J."/>
            <person name="Bouchez O."/>
            <person name="Roques C."/>
            <person name="Iampietro C."/>
            <person name="Lluch J."/>
            <person name="Castinel A."/>
            <person name="Donnadieu C."/>
            <person name="Desvignes T."/>
            <person name="Floi Bucao C."/>
            <person name="Jouanno E."/>
            <person name="Wen M."/>
            <person name="Mejri S."/>
            <person name="Dirks R."/>
            <person name="Jansen H."/>
            <person name="Henkel C."/>
            <person name="Chen W.J."/>
            <person name="Zahm M."/>
            <person name="Cabau C."/>
            <person name="Klopp C."/>
            <person name="Thompson A.W."/>
            <person name="Robinson-Rechavi M."/>
            <person name="Braasch I."/>
            <person name="Lecointre G."/>
            <person name="Bobe J."/>
            <person name="Postlethwait J.H."/>
            <person name="Berthelot C."/>
            <person name="Roest Crollius H."/>
            <person name="Guiguen Y."/>
        </authorList>
    </citation>
    <scope>NUCLEOTIDE SEQUENCE</scope>
    <source>
        <strain evidence="20">NC1722</strain>
    </source>
</reference>
<dbReference type="InterPro" id="IPR017452">
    <property type="entry name" value="GPCR_Rhodpsn_7TM"/>
</dbReference>
<evidence type="ECO:0000256" key="18">
    <source>
        <dbReference type="SAM" id="Phobius"/>
    </source>
</evidence>
<dbReference type="PANTHER" id="PTHR10489:SF689">
    <property type="entry name" value="C-X-C CHEMOKINE RECEPTOR TYPE 2"/>
    <property type="match status" value="1"/>
</dbReference>
<dbReference type="GO" id="GO:0009897">
    <property type="term" value="C:external side of plasma membrane"/>
    <property type="evidence" value="ECO:0007669"/>
    <property type="project" value="TreeGrafter"/>
</dbReference>
<keyword evidence="4" id="KW-0145">Chemotaxis</keyword>
<keyword evidence="10" id="KW-1015">Disulfide bond</keyword>
<dbReference type="PRINTS" id="PR00237">
    <property type="entry name" value="GPCRRHODOPSN"/>
</dbReference>
<feature type="transmembrane region" description="Helical" evidence="18">
    <location>
        <begin position="24"/>
        <end position="46"/>
    </location>
</feature>
<evidence type="ECO:0000256" key="17">
    <source>
        <dbReference type="RuleBase" id="RU000688"/>
    </source>
</evidence>
<evidence type="ECO:0000256" key="13">
    <source>
        <dbReference type="ARBA" id="ARBA00023224"/>
    </source>
</evidence>
<feature type="domain" description="G-protein coupled receptors family 1 profile" evidence="19">
    <location>
        <begin position="37"/>
        <end position="288"/>
    </location>
</feature>
<keyword evidence="13 17" id="KW-0807">Transducer</keyword>
<feature type="transmembrane region" description="Helical" evidence="18">
    <location>
        <begin position="194"/>
        <end position="214"/>
    </location>
</feature>
<dbReference type="Proteomes" id="UP001221898">
    <property type="component" value="Unassembled WGS sequence"/>
</dbReference>
<evidence type="ECO:0000256" key="8">
    <source>
        <dbReference type="ARBA" id="ARBA00023040"/>
    </source>
</evidence>
<comment type="subunit">
    <text evidence="16">Interacts with IL8. Interacts with GNAI2.</text>
</comment>
<evidence type="ECO:0000256" key="11">
    <source>
        <dbReference type="ARBA" id="ARBA00023170"/>
    </source>
</evidence>
<comment type="subcellular location">
    <subcellularLocation>
        <location evidence="1">Cell membrane</location>
        <topology evidence="1">Multi-pass membrane protein</topology>
    </subcellularLocation>
</comment>
<dbReference type="GO" id="GO:0019957">
    <property type="term" value="F:C-C chemokine binding"/>
    <property type="evidence" value="ECO:0007669"/>
    <property type="project" value="TreeGrafter"/>
</dbReference>
<dbReference type="GO" id="GO:0016493">
    <property type="term" value="F:C-C chemokine receptor activity"/>
    <property type="evidence" value="ECO:0007669"/>
    <property type="project" value="TreeGrafter"/>
</dbReference>
<evidence type="ECO:0000256" key="7">
    <source>
        <dbReference type="ARBA" id="ARBA00022989"/>
    </source>
</evidence>
<feature type="transmembrane region" description="Helical" evidence="18">
    <location>
        <begin position="58"/>
        <end position="80"/>
    </location>
</feature>
<evidence type="ECO:0000256" key="10">
    <source>
        <dbReference type="ARBA" id="ARBA00023157"/>
    </source>
</evidence>
<dbReference type="InterPro" id="IPR000276">
    <property type="entry name" value="GPCR_Rhodpsn"/>
</dbReference>
<evidence type="ECO:0000256" key="3">
    <source>
        <dbReference type="ARBA" id="ARBA00022475"/>
    </source>
</evidence>
<feature type="transmembrane region" description="Helical" evidence="18">
    <location>
        <begin position="268"/>
        <end position="291"/>
    </location>
</feature>
<evidence type="ECO:0000256" key="2">
    <source>
        <dbReference type="ARBA" id="ARBA00020033"/>
    </source>
</evidence>
<dbReference type="GO" id="GO:0030593">
    <property type="term" value="P:neutrophil chemotaxis"/>
    <property type="evidence" value="ECO:0007669"/>
    <property type="project" value="TreeGrafter"/>
</dbReference>
<dbReference type="GO" id="GO:0007204">
    <property type="term" value="P:positive regulation of cytosolic calcium ion concentration"/>
    <property type="evidence" value="ECO:0007669"/>
    <property type="project" value="TreeGrafter"/>
</dbReference>
<evidence type="ECO:0000256" key="6">
    <source>
        <dbReference type="ARBA" id="ARBA00022692"/>
    </source>
</evidence>
<feature type="transmembrane region" description="Helical" evidence="18">
    <location>
        <begin position="100"/>
        <end position="121"/>
    </location>
</feature>
<evidence type="ECO:0000256" key="15">
    <source>
        <dbReference type="ARBA" id="ARBA00033468"/>
    </source>
</evidence>
<keyword evidence="6 17" id="KW-0812">Transmembrane</keyword>
<dbReference type="GO" id="GO:0019722">
    <property type="term" value="P:calcium-mediated signaling"/>
    <property type="evidence" value="ECO:0007669"/>
    <property type="project" value="TreeGrafter"/>
</dbReference>
<sequence>MIDIDMLATPCIPWTLGFNSTVLVSIYSVVFVFGVLGNSLVISVVCSMKGCRTSTDVYLMNLALADLLFSLTLPFWAVYIHSEWIFGSFMCKLLSGLQEAMFYSGVLLLTCISIDRYLAIVRAMHVILLKRHLVVVTCGGVWLGAALLSLPAVVQRQAYQPGNALRTVCHENLSAESMDEWRVGMRVLHHTAGFFIPLAIMIFCYGFTLSTLFSAHNGHKRKAMQVILAVVLAFVVCWLPHNITIFVDTLMRGKLVAETCAFRNQVDLALHVTEVLGILHCAINPILYAFIGQKFRNQLLATFYKHGLISKKAHTTYRRGTSYSSVSCKSSNIL</sequence>
<dbReference type="Gene3D" id="1.20.1070.10">
    <property type="entry name" value="Rhodopsin 7-helix transmembrane proteins"/>
    <property type="match status" value="1"/>
</dbReference>
<evidence type="ECO:0000259" key="19">
    <source>
        <dbReference type="PROSITE" id="PS50262"/>
    </source>
</evidence>
<dbReference type="PRINTS" id="PR00427">
    <property type="entry name" value="INTRLEUKIN8R"/>
</dbReference>
<protein>
    <recommendedName>
        <fullName evidence="2">C-X-C chemokine receptor type 2</fullName>
    </recommendedName>
    <alternativeName>
        <fullName evidence="15">High affinity interleukin-8 receptor B</fullName>
    </alternativeName>
</protein>
<proteinExistence type="inferred from homology"/>
<keyword evidence="9 18" id="KW-0472">Membrane</keyword>
<dbReference type="InterPro" id="IPR050119">
    <property type="entry name" value="CCR1-9-like"/>
</dbReference>
<evidence type="ECO:0000256" key="4">
    <source>
        <dbReference type="ARBA" id="ARBA00022500"/>
    </source>
</evidence>
<accession>A0AAD7WNI5</accession>
<evidence type="ECO:0000256" key="5">
    <source>
        <dbReference type="ARBA" id="ARBA00022553"/>
    </source>
</evidence>
<evidence type="ECO:0000313" key="21">
    <source>
        <dbReference type="Proteomes" id="UP001221898"/>
    </source>
</evidence>
<feature type="transmembrane region" description="Helical" evidence="18">
    <location>
        <begin position="133"/>
        <end position="154"/>
    </location>
</feature>
<dbReference type="SUPFAM" id="SSF81321">
    <property type="entry name" value="Family A G protein-coupled receptor-like"/>
    <property type="match status" value="1"/>
</dbReference>
<keyword evidence="12" id="KW-0325">Glycoprotein</keyword>
<dbReference type="GO" id="GO:0016494">
    <property type="term" value="F:C-X-C chemokine receptor activity"/>
    <property type="evidence" value="ECO:0007669"/>
    <property type="project" value="InterPro"/>
</dbReference>
<dbReference type="CDD" id="cd15178">
    <property type="entry name" value="7tmA_CXCR1_2"/>
    <property type="match status" value="1"/>
</dbReference>
<dbReference type="PROSITE" id="PS50262">
    <property type="entry name" value="G_PROTEIN_RECEP_F1_2"/>
    <property type="match status" value="1"/>
</dbReference>
<dbReference type="GO" id="GO:0006955">
    <property type="term" value="P:immune response"/>
    <property type="evidence" value="ECO:0007669"/>
    <property type="project" value="TreeGrafter"/>
</dbReference>
<feature type="transmembrane region" description="Helical" evidence="18">
    <location>
        <begin position="226"/>
        <end position="248"/>
    </location>
</feature>
<dbReference type="InterPro" id="IPR000174">
    <property type="entry name" value="Chemokine_CXCR_1/2"/>
</dbReference>
<evidence type="ECO:0000256" key="14">
    <source>
        <dbReference type="ARBA" id="ARBA00025505"/>
    </source>
</evidence>
<gene>
    <name evidence="20" type="ORF">AAFF_G00352390</name>
</gene>
<comment type="function">
    <text evidence="14">Receptor for interleukin-8 which is a powerful neutrophil chemotactic factor. Binding of IL-8 to the receptor causes activation of neutrophils. This response is mediated via a G-protein that activates a phosphatidylinositol-calcium second messenger system. Binds to IL-8 with high affinity. Also binds with high affinity to CXCL3, GRO/MGSA and NAP-2.</text>
</comment>
<comment type="similarity">
    <text evidence="17">Belongs to the G-protein coupled receptor 1 family.</text>
</comment>
<evidence type="ECO:0000313" key="20">
    <source>
        <dbReference type="EMBL" id="KAJ8403467.1"/>
    </source>
</evidence>
<evidence type="ECO:0000256" key="12">
    <source>
        <dbReference type="ARBA" id="ARBA00023180"/>
    </source>
</evidence>
<keyword evidence="8 17" id="KW-0297">G-protein coupled receptor</keyword>
<dbReference type="PANTHER" id="PTHR10489">
    <property type="entry name" value="CELL ADHESION MOLECULE"/>
    <property type="match status" value="1"/>
</dbReference>
<keyword evidence="3" id="KW-1003">Cell membrane</keyword>
<name>A0AAD7WNI5_9TELE</name>
<dbReference type="EMBL" id="JAINUG010000058">
    <property type="protein sequence ID" value="KAJ8403467.1"/>
    <property type="molecule type" value="Genomic_DNA"/>
</dbReference>
<evidence type="ECO:0000256" key="9">
    <source>
        <dbReference type="ARBA" id="ARBA00023136"/>
    </source>
</evidence>
<keyword evidence="5" id="KW-0597">Phosphoprotein</keyword>
<dbReference type="AlphaFoldDB" id="A0AAD7WNI5"/>
<dbReference type="Pfam" id="PF00001">
    <property type="entry name" value="7tm_1"/>
    <property type="match status" value="1"/>
</dbReference>
<keyword evidence="21" id="KW-1185">Reference proteome</keyword>
<dbReference type="PROSITE" id="PS00237">
    <property type="entry name" value="G_PROTEIN_RECEP_F1_1"/>
    <property type="match status" value="1"/>
</dbReference>